<evidence type="ECO:0000256" key="3">
    <source>
        <dbReference type="ARBA" id="ARBA00022771"/>
    </source>
</evidence>
<keyword evidence="2" id="KW-0677">Repeat</keyword>
<evidence type="ECO:0000256" key="1">
    <source>
        <dbReference type="ARBA" id="ARBA00022723"/>
    </source>
</evidence>
<dbReference type="GO" id="GO:0005634">
    <property type="term" value="C:nucleus"/>
    <property type="evidence" value="ECO:0007669"/>
    <property type="project" value="TreeGrafter"/>
</dbReference>
<organism evidence="7 8">
    <name type="scientific">Manduca sexta</name>
    <name type="common">Tobacco hawkmoth</name>
    <name type="synonym">Tobacco hornworm</name>
    <dbReference type="NCBI Taxonomy" id="7130"/>
    <lineage>
        <taxon>Eukaryota</taxon>
        <taxon>Metazoa</taxon>
        <taxon>Ecdysozoa</taxon>
        <taxon>Arthropoda</taxon>
        <taxon>Hexapoda</taxon>
        <taxon>Insecta</taxon>
        <taxon>Pterygota</taxon>
        <taxon>Neoptera</taxon>
        <taxon>Endopterygota</taxon>
        <taxon>Lepidoptera</taxon>
        <taxon>Glossata</taxon>
        <taxon>Ditrysia</taxon>
        <taxon>Bombycoidea</taxon>
        <taxon>Sphingidae</taxon>
        <taxon>Sphinginae</taxon>
        <taxon>Sphingini</taxon>
        <taxon>Manduca</taxon>
    </lineage>
</organism>
<feature type="domain" description="C2H2-type" evidence="6">
    <location>
        <begin position="89"/>
        <end position="112"/>
    </location>
</feature>
<sequence>MRIKVKQAVTDDRYKCDMCDTEWLTETDVEIHRKKAHINKLLLMIKSKDYNICLTCVRDQGTPEGLLRHIKTEHLLTSPTAHRIEREIFICDHCNHIFFNKMMLIAHIQYIHGTKISKNNYISCPKCYKRKNVKKLWFHFAVHQMNMISTCQICFVDCRNTRRLKEHMRTHTGYYYCETCNFTTNKDKYFENHVLKHKHRNAFPRNVEPRKYFVPGPFLGLWKYKRETGIKGLQIHDVFICVLCREICASKGDMRSHIFVDHAPETIAKKKLLCSCGEEFFNTVLLKHHVFKMKGDHKIVENVDDSDFGRLLAEEKNNAEENVQNDFINNYEIVLDDTSDSAEIVPLEDFAEESGNAYDIPD</sequence>
<comment type="caution">
    <text evidence="7">The sequence shown here is derived from an EMBL/GenBank/DDBJ whole genome shotgun (WGS) entry which is preliminary data.</text>
</comment>
<proteinExistence type="predicted"/>
<dbReference type="PROSITE" id="PS50157">
    <property type="entry name" value="ZINC_FINGER_C2H2_2"/>
    <property type="match status" value="1"/>
</dbReference>
<evidence type="ECO:0000259" key="6">
    <source>
        <dbReference type="PROSITE" id="PS50157"/>
    </source>
</evidence>
<evidence type="ECO:0000313" key="8">
    <source>
        <dbReference type="Proteomes" id="UP000791440"/>
    </source>
</evidence>
<dbReference type="PROSITE" id="PS00028">
    <property type="entry name" value="ZINC_FINGER_C2H2_1"/>
    <property type="match status" value="4"/>
</dbReference>
<dbReference type="PANTHER" id="PTHR24409:SF295">
    <property type="entry name" value="AZ2-RELATED"/>
    <property type="match status" value="1"/>
</dbReference>
<evidence type="ECO:0000313" key="7">
    <source>
        <dbReference type="EMBL" id="KAG6463308.1"/>
    </source>
</evidence>
<name>A0A922CZV6_MANSE</name>
<gene>
    <name evidence="7" type="ORF">O3G_MSEX013797</name>
</gene>
<keyword evidence="1" id="KW-0479">Metal-binding</keyword>
<dbReference type="InterPro" id="IPR013087">
    <property type="entry name" value="Znf_C2H2_type"/>
</dbReference>
<keyword evidence="3 5" id="KW-0863">Zinc-finger</keyword>
<evidence type="ECO:0000256" key="4">
    <source>
        <dbReference type="ARBA" id="ARBA00022833"/>
    </source>
</evidence>
<accession>A0A922CZV6</accession>
<dbReference type="PANTHER" id="PTHR24409">
    <property type="entry name" value="ZINC FINGER PROTEIN 142"/>
    <property type="match status" value="1"/>
</dbReference>
<dbReference type="SMART" id="SM00355">
    <property type="entry name" value="ZnF_C2H2"/>
    <property type="match status" value="7"/>
</dbReference>
<dbReference type="AlphaFoldDB" id="A0A922CZV6"/>
<reference evidence="7" key="2">
    <citation type="submission" date="2020-12" db="EMBL/GenBank/DDBJ databases">
        <authorList>
            <person name="Kanost M."/>
        </authorList>
    </citation>
    <scope>NUCLEOTIDE SEQUENCE</scope>
</reference>
<protein>
    <recommendedName>
        <fullName evidence="6">C2H2-type domain-containing protein</fullName>
    </recommendedName>
</protein>
<dbReference type="GO" id="GO:0000981">
    <property type="term" value="F:DNA-binding transcription factor activity, RNA polymerase II-specific"/>
    <property type="evidence" value="ECO:0007669"/>
    <property type="project" value="TreeGrafter"/>
</dbReference>
<reference evidence="7" key="1">
    <citation type="journal article" date="2016" name="Insect Biochem. Mol. Biol.">
        <title>Multifaceted biological insights from a draft genome sequence of the tobacco hornworm moth, Manduca sexta.</title>
        <authorList>
            <person name="Kanost M.R."/>
            <person name="Arrese E.L."/>
            <person name="Cao X."/>
            <person name="Chen Y.R."/>
            <person name="Chellapilla S."/>
            <person name="Goldsmith M.R."/>
            <person name="Grosse-Wilde E."/>
            <person name="Heckel D.G."/>
            <person name="Herndon N."/>
            <person name="Jiang H."/>
            <person name="Papanicolaou A."/>
            <person name="Qu J."/>
            <person name="Soulages J.L."/>
            <person name="Vogel H."/>
            <person name="Walters J."/>
            <person name="Waterhouse R.M."/>
            <person name="Ahn S.J."/>
            <person name="Almeida F.C."/>
            <person name="An C."/>
            <person name="Aqrawi P."/>
            <person name="Bretschneider A."/>
            <person name="Bryant W.B."/>
            <person name="Bucks S."/>
            <person name="Chao H."/>
            <person name="Chevignon G."/>
            <person name="Christen J.M."/>
            <person name="Clarke D.F."/>
            <person name="Dittmer N.T."/>
            <person name="Ferguson L.C.F."/>
            <person name="Garavelou S."/>
            <person name="Gordon K.H.J."/>
            <person name="Gunaratna R.T."/>
            <person name="Han Y."/>
            <person name="Hauser F."/>
            <person name="He Y."/>
            <person name="Heidel-Fischer H."/>
            <person name="Hirsh A."/>
            <person name="Hu Y."/>
            <person name="Jiang H."/>
            <person name="Kalra D."/>
            <person name="Klinner C."/>
            <person name="Konig C."/>
            <person name="Kovar C."/>
            <person name="Kroll A.R."/>
            <person name="Kuwar S.S."/>
            <person name="Lee S.L."/>
            <person name="Lehman R."/>
            <person name="Li K."/>
            <person name="Li Z."/>
            <person name="Liang H."/>
            <person name="Lovelace S."/>
            <person name="Lu Z."/>
            <person name="Mansfield J.H."/>
            <person name="McCulloch K.J."/>
            <person name="Mathew T."/>
            <person name="Morton B."/>
            <person name="Muzny D.M."/>
            <person name="Neunemann D."/>
            <person name="Ongeri F."/>
            <person name="Pauchet Y."/>
            <person name="Pu L.L."/>
            <person name="Pyrousis I."/>
            <person name="Rao X.J."/>
            <person name="Redding A."/>
            <person name="Roesel C."/>
            <person name="Sanchez-Gracia A."/>
            <person name="Schaack S."/>
            <person name="Shukla A."/>
            <person name="Tetreau G."/>
            <person name="Wang Y."/>
            <person name="Xiong G.H."/>
            <person name="Traut W."/>
            <person name="Walsh T.K."/>
            <person name="Worley K.C."/>
            <person name="Wu D."/>
            <person name="Wu W."/>
            <person name="Wu Y.Q."/>
            <person name="Zhang X."/>
            <person name="Zou Z."/>
            <person name="Zucker H."/>
            <person name="Briscoe A.D."/>
            <person name="Burmester T."/>
            <person name="Clem R.J."/>
            <person name="Feyereisen R."/>
            <person name="Grimmelikhuijzen C.J.P."/>
            <person name="Hamodrakas S.J."/>
            <person name="Hansson B.S."/>
            <person name="Huguet E."/>
            <person name="Jermiin L.S."/>
            <person name="Lan Q."/>
            <person name="Lehman H.K."/>
            <person name="Lorenzen M."/>
            <person name="Merzendorfer H."/>
            <person name="Michalopoulos I."/>
            <person name="Morton D.B."/>
            <person name="Muthukrishnan S."/>
            <person name="Oakeshott J.G."/>
            <person name="Palmer W."/>
            <person name="Park Y."/>
            <person name="Passarelli A.L."/>
            <person name="Rozas J."/>
            <person name="Schwartz L.M."/>
            <person name="Smith W."/>
            <person name="Southgate A."/>
            <person name="Vilcinskas A."/>
            <person name="Vogt R."/>
            <person name="Wang P."/>
            <person name="Werren J."/>
            <person name="Yu X.Q."/>
            <person name="Zhou J.J."/>
            <person name="Brown S.J."/>
            <person name="Scherer S.E."/>
            <person name="Richards S."/>
            <person name="Blissard G.W."/>
        </authorList>
    </citation>
    <scope>NUCLEOTIDE SEQUENCE</scope>
</reference>
<keyword evidence="8" id="KW-1185">Reference proteome</keyword>
<dbReference type="EMBL" id="JH668967">
    <property type="protein sequence ID" value="KAG6463308.1"/>
    <property type="molecule type" value="Genomic_DNA"/>
</dbReference>
<evidence type="ECO:0000256" key="2">
    <source>
        <dbReference type="ARBA" id="ARBA00022737"/>
    </source>
</evidence>
<keyword evidence="4" id="KW-0862">Zinc</keyword>
<dbReference type="GO" id="GO:0000977">
    <property type="term" value="F:RNA polymerase II transcription regulatory region sequence-specific DNA binding"/>
    <property type="evidence" value="ECO:0007669"/>
    <property type="project" value="TreeGrafter"/>
</dbReference>
<evidence type="ECO:0000256" key="5">
    <source>
        <dbReference type="PROSITE-ProRule" id="PRU00042"/>
    </source>
</evidence>
<dbReference type="Proteomes" id="UP000791440">
    <property type="component" value="Unassembled WGS sequence"/>
</dbReference>
<dbReference type="GO" id="GO:0008270">
    <property type="term" value="F:zinc ion binding"/>
    <property type="evidence" value="ECO:0007669"/>
    <property type="project" value="UniProtKB-KW"/>
</dbReference>